<feature type="domain" description="DUF6566" evidence="1">
    <location>
        <begin position="13"/>
        <end position="79"/>
    </location>
</feature>
<dbReference type="OrthoDB" id="9111620at2"/>
<dbReference type="Proteomes" id="UP000305539">
    <property type="component" value="Unassembled WGS sequence"/>
</dbReference>
<protein>
    <recommendedName>
        <fullName evidence="1">DUF6566 domain-containing protein</fullName>
    </recommendedName>
</protein>
<dbReference type="RefSeq" id="WP_136893429.1">
    <property type="nucleotide sequence ID" value="NZ_SWJE01000004.1"/>
</dbReference>
<evidence type="ECO:0000313" key="3">
    <source>
        <dbReference type="Proteomes" id="UP000305539"/>
    </source>
</evidence>
<dbReference type="InterPro" id="IPR046696">
    <property type="entry name" value="DUF6566"/>
</dbReference>
<dbReference type="EMBL" id="SWJE01000004">
    <property type="protein sequence ID" value="TKC90100.1"/>
    <property type="molecule type" value="Genomic_DNA"/>
</dbReference>
<dbReference type="AlphaFoldDB" id="A0A4V5PJB3"/>
<keyword evidence="3" id="KW-1185">Reference proteome</keyword>
<evidence type="ECO:0000259" key="1">
    <source>
        <dbReference type="Pfam" id="PF20204"/>
    </source>
</evidence>
<proteinExistence type="predicted"/>
<name>A0A4V5PJB3_9BURK</name>
<sequence length="81" mass="9133">MEAKGIDMGDYQEAYKGYDLEVAVEQVMTGVKSHFRVLRGDEVVVDWRLVHIDGYWPTEHKAAEAALDAAREAVDRELQPG</sequence>
<comment type="caution">
    <text evidence="2">The sequence shown here is derived from an EMBL/GenBank/DDBJ whole genome shotgun (WGS) entry which is preliminary data.</text>
</comment>
<gene>
    <name evidence="2" type="ORF">FAZ69_08070</name>
</gene>
<reference evidence="2 3" key="1">
    <citation type="submission" date="2019-04" db="EMBL/GenBank/DDBJ databases">
        <title>Trinickia sp. 7GSK02, isolated from subtropical forest soil.</title>
        <authorList>
            <person name="Gao Z.-H."/>
            <person name="Qiu L.-H."/>
        </authorList>
    </citation>
    <scope>NUCLEOTIDE SEQUENCE [LARGE SCALE GENOMIC DNA]</scope>
    <source>
        <strain evidence="2 3">7GSK02</strain>
    </source>
</reference>
<organism evidence="2 3">
    <name type="scientific">Trinickia terrae</name>
    <dbReference type="NCBI Taxonomy" id="2571161"/>
    <lineage>
        <taxon>Bacteria</taxon>
        <taxon>Pseudomonadati</taxon>
        <taxon>Pseudomonadota</taxon>
        <taxon>Betaproteobacteria</taxon>
        <taxon>Burkholderiales</taxon>
        <taxon>Burkholderiaceae</taxon>
        <taxon>Trinickia</taxon>
    </lineage>
</organism>
<dbReference type="Pfam" id="PF20204">
    <property type="entry name" value="DUF6566"/>
    <property type="match status" value="1"/>
</dbReference>
<evidence type="ECO:0000313" key="2">
    <source>
        <dbReference type="EMBL" id="TKC90100.1"/>
    </source>
</evidence>
<accession>A0A4V5PJB3</accession>